<feature type="compositionally biased region" description="Pro residues" evidence="8">
    <location>
        <begin position="365"/>
        <end position="407"/>
    </location>
</feature>
<dbReference type="RefSeq" id="WP_376806059.1">
    <property type="nucleotide sequence ID" value="NZ_JBHTAC010000007.1"/>
</dbReference>
<evidence type="ECO:0000256" key="3">
    <source>
        <dbReference type="ARBA" id="ARBA00022679"/>
    </source>
</evidence>
<dbReference type="EMBL" id="JBHTAC010000007">
    <property type="protein sequence ID" value="MFC7242769.1"/>
    <property type="molecule type" value="Genomic_DNA"/>
</dbReference>
<dbReference type="InterPro" id="IPR008271">
    <property type="entry name" value="Ser/Thr_kinase_AS"/>
</dbReference>
<evidence type="ECO:0000256" key="9">
    <source>
        <dbReference type="SAM" id="Phobius"/>
    </source>
</evidence>
<keyword evidence="6 7" id="KW-0067">ATP-binding</keyword>
<dbReference type="Gene3D" id="1.10.510.10">
    <property type="entry name" value="Transferase(Phosphotransferase) domain 1"/>
    <property type="match status" value="1"/>
</dbReference>
<comment type="caution">
    <text evidence="11">The sequence shown here is derived from an EMBL/GenBank/DDBJ whole genome shotgun (WGS) entry which is preliminary data.</text>
</comment>
<name>A0ABW2GUX1_9ACTN</name>
<evidence type="ECO:0000256" key="4">
    <source>
        <dbReference type="ARBA" id="ARBA00022741"/>
    </source>
</evidence>
<dbReference type="Pfam" id="PF00069">
    <property type="entry name" value="Pkinase"/>
    <property type="match status" value="1"/>
</dbReference>
<evidence type="ECO:0000256" key="2">
    <source>
        <dbReference type="ARBA" id="ARBA00022527"/>
    </source>
</evidence>
<feature type="domain" description="Protein kinase" evidence="10">
    <location>
        <begin position="12"/>
        <end position="262"/>
    </location>
</feature>
<keyword evidence="5 11" id="KW-0418">Kinase</keyword>
<keyword evidence="9" id="KW-0472">Membrane</keyword>
<proteinExistence type="predicted"/>
<organism evidence="11 12">
    <name type="scientific">Catellatospora aurea</name>
    <dbReference type="NCBI Taxonomy" id="1337874"/>
    <lineage>
        <taxon>Bacteria</taxon>
        <taxon>Bacillati</taxon>
        <taxon>Actinomycetota</taxon>
        <taxon>Actinomycetes</taxon>
        <taxon>Micromonosporales</taxon>
        <taxon>Micromonosporaceae</taxon>
        <taxon>Catellatospora</taxon>
    </lineage>
</organism>
<dbReference type="InterPro" id="IPR011009">
    <property type="entry name" value="Kinase-like_dom_sf"/>
</dbReference>
<dbReference type="InterPro" id="IPR000719">
    <property type="entry name" value="Prot_kinase_dom"/>
</dbReference>
<dbReference type="InterPro" id="IPR017441">
    <property type="entry name" value="Protein_kinase_ATP_BS"/>
</dbReference>
<feature type="region of interest" description="Disordered" evidence="8">
    <location>
        <begin position="342"/>
        <end position="407"/>
    </location>
</feature>
<dbReference type="EC" id="2.7.11.1" evidence="1"/>
<evidence type="ECO:0000256" key="7">
    <source>
        <dbReference type="PROSITE-ProRule" id="PRU10141"/>
    </source>
</evidence>
<accession>A0ABW2GUX1</accession>
<dbReference type="GO" id="GO:0004674">
    <property type="term" value="F:protein serine/threonine kinase activity"/>
    <property type="evidence" value="ECO:0007669"/>
    <property type="project" value="UniProtKB-EC"/>
</dbReference>
<keyword evidence="4 7" id="KW-0547">Nucleotide-binding</keyword>
<dbReference type="PROSITE" id="PS00108">
    <property type="entry name" value="PROTEIN_KINASE_ST"/>
    <property type="match status" value="1"/>
</dbReference>
<evidence type="ECO:0000256" key="1">
    <source>
        <dbReference type="ARBA" id="ARBA00012513"/>
    </source>
</evidence>
<dbReference type="PANTHER" id="PTHR43289">
    <property type="entry name" value="MITOGEN-ACTIVATED PROTEIN KINASE KINASE KINASE 20-RELATED"/>
    <property type="match status" value="1"/>
</dbReference>
<gene>
    <name evidence="11" type="ORF">ACFQO7_09795</name>
</gene>
<evidence type="ECO:0000313" key="11">
    <source>
        <dbReference type="EMBL" id="MFC7242769.1"/>
    </source>
</evidence>
<dbReference type="PANTHER" id="PTHR43289:SF6">
    <property type="entry name" value="SERINE_THREONINE-PROTEIN KINASE NEKL-3"/>
    <property type="match status" value="1"/>
</dbReference>
<keyword evidence="9" id="KW-0812">Transmembrane</keyword>
<keyword evidence="3 11" id="KW-0808">Transferase</keyword>
<evidence type="ECO:0000256" key="8">
    <source>
        <dbReference type="SAM" id="MobiDB-lite"/>
    </source>
</evidence>
<protein>
    <recommendedName>
        <fullName evidence="1">non-specific serine/threonine protein kinase</fullName>
        <ecNumber evidence="1">2.7.11.1</ecNumber>
    </recommendedName>
</protein>
<dbReference type="PROSITE" id="PS00107">
    <property type="entry name" value="PROTEIN_KINASE_ATP"/>
    <property type="match status" value="1"/>
</dbReference>
<evidence type="ECO:0000259" key="10">
    <source>
        <dbReference type="PROSITE" id="PS50011"/>
    </source>
</evidence>
<feature type="transmembrane region" description="Helical" evidence="9">
    <location>
        <begin position="283"/>
        <end position="307"/>
    </location>
</feature>
<dbReference type="SUPFAM" id="SSF56112">
    <property type="entry name" value="Protein kinase-like (PK-like)"/>
    <property type="match status" value="1"/>
</dbReference>
<sequence>MTQPAMWTVPGYVEIRELGRGASGLVVLAEHEATQVKVAIKYLAEHLRDDENFIRAFRAEARVMSEVESPQVARLYEYIEAPGGAAIVMELVDGVALRAILREQGPTEPEAALVVLKGSLLGLAAAHDRGVVHRDYKPENVLVNGEGQSKLADFGISARSGRQGPLAGTPSYMAPEQWAGAPASPSTDIYAATATFFECLAGQPPFRAPGDIQGLRRQHEQAPVPVELVPEAVRGLVRRGLAKDAKQRPKDAATFLRELEAVAGAGYGPEWEEEGRSKLARRALLLALLFPLAAVQANATAIGTTILGMSRKAFTTAASVTALVLVLGGAGAAALWPTSPAANPSPLPSATADASPSPSLELSPSPSPSASPSESPSPSPSPSDEPEPSPSKKPSPSPSPSVSPPAPTQVTAIVLSEFCWYGRICQSSPPTSGNTRAQVTVRTNNGGAFTLIFTYVQLDCFGKQVGDPIIVTQSVPAGATMPVIETESLAAFHNDQVQVPRIQLTVTSKPAGPASKPMTIVSDGICIF</sequence>
<keyword evidence="2" id="KW-0723">Serine/threonine-protein kinase</keyword>
<dbReference type="Proteomes" id="UP001596392">
    <property type="component" value="Unassembled WGS sequence"/>
</dbReference>
<dbReference type="PROSITE" id="PS50011">
    <property type="entry name" value="PROTEIN_KINASE_DOM"/>
    <property type="match status" value="1"/>
</dbReference>
<keyword evidence="12" id="KW-1185">Reference proteome</keyword>
<evidence type="ECO:0000256" key="6">
    <source>
        <dbReference type="ARBA" id="ARBA00022840"/>
    </source>
</evidence>
<keyword evidence="9" id="KW-1133">Transmembrane helix</keyword>
<reference evidence="12" key="1">
    <citation type="journal article" date="2019" name="Int. J. Syst. Evol. Microbiol.">
        <title>The Global Catalogue of Microorganisms (GCM) 10K type strain sequencing project: providing services to taxonomists for standard genome sequencing and annotation.</title>
        <authorList>
            <consortium name="The Broad Institute Genomics Platform"/>
            <consortium name="The Broad Institute Genome Sequencing Center for Infectious Disease"/>
            <person name="Wu L."/>
            <person name="Ma J."/>
        </authorList>
    </citation>
    <scope>NUCLEOTIDE SEQUENCE [LARGE SCALE GENOMIC DNA]</scope>
    <source>
        <strain evidence="12">CGMCC 1.9106</strain>
    </source>
</reference>
<feature type="binding site" evidence="7">
    <location>
        <position position="41"/>
    </location>
    <ligand>
        <name>ATP</name>
        <dbReference type="ChEBI" id="CHEBI:30616"/>
    </ligand>
</feature>
<feature type="transmembrane region" description="Helical" evidence="9">
    <location>
        <begin position="313"/>
        <end position="336"/>
    </location>
</feature>
<dbReference type="CDD" id="cd14014">
    <property type="entry name" value="STKc_PknB_like"/>
    <property type="match status" value="1"/>
</dbReference>
<evidence type="ECO:0000313" key="12">
    <source>
        <dbReference type="Proteomes" id="UP001596392"/>
    </source>
</evidence>
<feature type="compositionally biased region" description="Low complexity" evidence="8">
    <location>
        <begin position="342"/>
        <end position="364"/>
    </location>
</feature>
<evidence type="ECO:0000256" key="5">
    <source>
        <dbReference type="ARBA" id="ARBA00022777"/>
    </source>
</evidence>